<dbReference type="InterPro" id="IPR029068">
    <property type="entry name" value="Glyas_Bleomycin-R_OHBP_Dase"/>
</dbReference>
<gene>
    <name evidence="2" type="ORF">E3O44_02565</name>
</gene>
<organism evidence="2 3">
    <name type="scientific">Cryobacterium algoricola</name>
    <dbReference type="NCBI Taxonomy" id="1259183"/>
    <lineage>
        <taxon>Bacteria</taxon>
        <taxon>Bacillati</taxon>
        <taxon>Actinomycetota</taxon>
        <taxon>Actinomycetes</taxon>
        <taxon>Micrococcales</taxon>
        <taxon>Microbacteriaceae</taxon>
        <taxon>Cryobacterium</taxon>
    </lineage>
</organism>
<feature type="domain" description="VOC" evidence="1">
    <location>
        <begin position="2"/>
        <end position="121"/>
    </location>
</feature>
<proteinExistence type="predicted"/>
<keyword evidence="3" id="KW-1185">Reference proteome</keyword>
<dbReference type="PROSITE" id="PS51819">
    <property type="entry name" value="VOC"/>
    <property type="match status" value="1"/>
</dbReference>
<accession>A0ABY2IJM4</accession>
<evidence type="ECO:0000259" key="1">
    <source>
        <dbReference type="PROSITE" id="PS51819"/>
    </source>
</evidence>
<sequence length="148" mass="16216">MNLVSVRLITDDVKRLVAFYERALHTPATWSTDDFAEVRTPTGTLAIGSTRTVGLFGPGAAHPADNHTAIIEFLVADVDAEYARLSPWLTDVVTVPTTMPWGNRSLRVRDPDGTLLNFFTPVTADAVARFAGHDQQGAGRAHRRHPVR</sequence>
<dbReference type="Pfam" id="PF00903">
    <property type="entry name" value="Glyoxalase"/>
    <property type="match status" value="1"/>
</dbReference>
<name>A0ABY2IJM4_9MICO</name>
<dbReference type="SUPFAM" id="SSF54593">
    <property type="entry name" value="Glyoxalase/Bleomycin resistance protein/Dihydroxybiphenyl dioxygenase"/>
    <property type="match status" value="1"/>
</dbReference>
<protein>
    <submittedName>
        <fullName evidence="2">VOC family protein</fullName>
    </submittedName>
</protein>
<reference evidence="2 3" key="1">
    <citation type="submission" date="2019-03" db="EMBL/GenBank/DDBJ databases">
        <title>Genomics of glacier-inhabiting Cryobacterium strains.</title>
        <authorList>
            <person name="Liu Q."/>
            <person name="Xin Y.-H."/>
        </authorList>
    </citation>
    <scope>NUCLEOTIDE SEQUENCE [LARGE SCALE GENOMIC DNA]</scope>
    <source>
        <strain evidence="2 3">MDB2-B</strain>
    </source>
</reference>
<evidence type="ECO:0000313" key="2">
    <source>
        <dbReference type="EMBL" id="TFB90508.1"/>
    </source>
</evidence>
<comment type="caution">
    <text evidence="2">The sequence shown here is derived from an EMBL/GenBank/DDBJ whole genome shotgun (WGS) entry which is preliminary data.</text>
</comment>
<dbReference type="InterPro" id="IPR037523">
    <property type="entry name" value="VOC_core"/>
</dbReference>
<dbReference type="RefSeq" id="WP_134532195.1">
    <property type="nucleotide sequence ID" value="NZ_SOFG01000004.1"/>
</dbReference>
<dbReference type="InterPro" id="IPR004360">
    <property type="entry name" value="Glyas_Fos-R_dOase_dom"/>
</dbReference>
<dbReference type="Proteomes" id="UP000297608">
    <property type="component" value="Unassembled WGS sequence"/>
</dbReference>
<dbReference type="EMBL" id="SOFG01000004">
    <property type="protein sequence ID" value="TFB90508.1"/>
    <property type="molecule type" value="Genomic_DNA"/>
</dbReference>
<dbReference type="Gene3D" id="3.10.180.10">
    <property type="entry name" value="2,3-Dihydroxybiphenyl 1,2-Dioxygenase, domain 1"/>
    <property type="match status" value="1"/>
</dbReference>
<evidence type="ECO:0000313" key="3">
    <source>
        <dbReference type="Proteomes" id="UP000297608"/>
    </source>
</evidence>